<dbReference type="EMBL" id="ML977332">
    <property type="protein sequence ID" value="KAF2111965.1"/>
    <property type="molecule type" value="Genomic_DNA"/>
</dbReference>
<dbReference type="Pfam" id="PF13460">
    <property type="entry name" value="NAD_binding_10"/>
    <property type="match status" value="1"/>
</dbReference>
<evidence type="ECO:0000313" key="2">
    <source>
        <dbReference type="EMBL" id="KAF2111965.1"/>
    </source>
</evidence>
<keyword evidence="3" id="KW-1185">Reference proteome</keyword>
<dbReference type="InterPro" id="IPR016040">
    <property type="entry name" value="NAD(P)-bd_dom"/>
</dbReference>
<dbReference type="AlphaFoldDB" id="A0A6A5YXT5"/>
<organism evidence="2 3">
    <name type="scientific">Lophiotrema nucula</name>
    <dbReference type="NCBI Taxonomy" id="690887"/>
    <lineage>
        <taxon>Eukaryota</taxon>
        <taxon>Fungi</taxon>
        <taxon>Dikarya</taxon>
        <taxon>Ascomycota</taxon>
        <taxon>Pezizomycotina</taxon>
        <taxon>Dothideomycetes</taxon>
        <taxon>Pleosporomycetidae</taxon>
        <taxon>Pleosporales</taxon>
        <taxon>Lophiotremataceae</taxon>
        <taxon>Lophiotrema</taxon>
    </lineage>
</organism>
<name>A0A6A5YXT5_9PLEO</name>
<dbReference type="OrthoDB" id="10254221at2759"/>
<feature type="domain" description="NAD(P)-binding" evidence="1">
    <location>
        <begin position="6"/>
        <end position="101"/>
    </location>
</feature>
<accession>A0A6A5YXT5</accession>
<feature type="non-terminal residue" evidence="2">
    <location>
        <position position="1"/>
    </location>
</feature>
<reference evidence="2" key="1">
    <citation type="journal article" date="2020" name="Stud. Mycol.">
        <title>101 Dothideomycetes genomes: a test case for predicting lifestyles and emergence of pathogens.</title>
        <authorList>
            <person name="Haridas S."/>
            <person name="Albert R."/>
            <person name="Binder M."/>
            <person name="Bloem J."/>
            <person name="Labutti K."/>
            <person name="Salamov A."/>
            <person name="Andreopoulos B."/>
            <person name="Baker S."/>
            <person name="Barry K."/>
            <person name="Bills G."/>
            <person name="Bluhm B."/>
            <person name="Cannon C."/>
            <person name="Castanera R."/>
            <person name="Culley D."/>
            <person name="Daum C."/>
            <person name="Ezra D."/>
            <person name="Gonzalez J."/>
            <person name="Henrissat B."/>
            <person name="Kuo A."/>
            <person name="Liang C."/>
            <person name="Lipzen A."/>
            <person name="Lutzoni F."/>
            <person name="Magnuson J."/>
            <person name="Mondo S."/>
            <person name="Nolan M."/>
            <person name="Ohm R."/>
            <person name="Pangilinan J."/>
            <person name="Park H.-J."/>
            <person name="Ramirez L."/>
            <person name="Alfaro M."/>
            <person name="Sun H."/>
            <person name="Tritt A."/>
            <person name="Yoshinaga Y."/>
            <person name="Zwiers L.-H."/>
            <person name="Turgeon B."/>
            <person name="Goodwin S."/>
            <person name="Spatafora J."/>
            <person name="Crous P."/>
            <person name="Grigoriev I."/>
        </authorList>
    </citation>
    <scope>NUCLEOTIDE SEQUENCE</scope>
    <source>
        <strain evidence="2">CBS 627.86</strain>
    </source>
</reference>
<protein>
    <recommendedName>
        <fullName evidence="1">NAD(P)-binding domain-containing protein</fullName>
    </recommendedName>
</protein>
<evidence type="ECO:0000259" key="1">
    <source>
        <dbReference type="Pfam" id="PF13460"/>
    </source>
</evidence>
<gene>
    <name evidence="2" type="ORF">BDV96DRAFT_498421</name>
</gene>
<evidence type="ECO:0000313" key="3">
    <source>
        <dbReference type="Proteomes" id="UP000799770"/>
    </source>
</evidence>
<sequence>TYTVLGATGNCGTALIRLLLSEPHARIHAFCRNKSKLLQLVSDVQYNKKFEIFEAGIYDNHVLVFCINKCGAVFLVILTNDNIPGCRLGQDTAIAVIDALQTLKQSPKELLHAQEDWLAALYFKPGALVLDEQRGHSLSFTDKGSPLSYPDLAAAMLEVADDHTGLYERRNVSVANTNGRARFPRGTPSCIFMGLLRHFFPYLHPYLPATGPS</sequence>
<dbReference type="SUPFAM" id="SSF51735">
    <property type="entry name" value="NAD(P)-binding Rossmann-fold domains"/>
    <property type="match status" value="1"/>
</dbReference>
<dbReference type="InterPro" id="IPR036291">
    <property type="entry name" value="NAD(P)-bd_dom_sf"/>
</dbReference>
<proteinExistence type="predicted"/>
<dbReference type="Gene3D" id="3.40.50.720">
    <property type="entry name" value="NAD(P)-binding Rossmann-like Domain"/>
    <property type="match status" value="1"/>
</dbReference>
<dbReference type="Proteomes" id="UP000799770">
    <property type="component" value="Unassembled WGS sequence"/>
</dbReference>